<dbReference type="CDD" id="cd07242">
    <property type="entry name" value="VOC_BsYqjT"/>
    <property type="match status" value="1"/>
</dbReference>
<sequence>MTKGLLHHIELYVSNLEQSVTFWGWLLEELGYEPFQKWDGGQSWKLENTYIVFVQAEERFLDIAYHRCRVGLNHLAFHATSREHVDNMTKKLEERGVKILYKKQHPFAGGQQHYAVYFEDPDRMKVELVAPELQGSVVEKTQK</sequence>
<dbReference type="InterPro" id="IPR004360">
    <property type="entry name" value="Glyas_Fos-R_dOase_dom"/>
</dbReference>
<organism evidence="3 4">
    <name type="scientific">Lysinibacillus louembei</name>
    <dbReference type="NCBI Taxonomy" id="1470088"/>
    <lineage>
        <taxon>Bacteria</taxon>
        <taxon>Bacillati</taxon>
        <taxon>Bacillota</taxon>
        <taxon>Bacilli</taxon>
        <taxon>Bacillales</taxon>
        <taxon>Bacillaceae</taxon>
        <taxon>Lysinibacillus</taxon>
    </lineage>
</organism>
<accession>A0ABZ0RVD3</accession>
<keyword evidence="4" id="KW-1185">Reference proteome</keyword>
<dbReference type="RefSeq" id="WP_319836414.1">
    <property type="nucleotide sequence ID" value="NZ_CP137624.1"/>
</dbReference>
<protein>
    <submittedName>
        <fullName evidence="3">VOC family protein</fullName>
    </submittedName>
</protein>
<gene>
    <name evidence="3" type="ORF">R6U77_15970</name>
</gene>
<dbReference type="Proteomes" id="UP001322664">
    <property type="component" value="Chromosome"/>
</dbReference>
<dbReference type="Gene3D" id="3.10.180.10">
    <property type="entry name" value="2,3-Dihydroxybiphenyl 1,2-Dioxygenase, domain 1"/>
    <property type="match status" value="1"/>
</dbReference>
<dbReference type="InterPro" id="IPR051332">
    <property type="entry name" value="Fosfomycin_Res_Enzymes"/>
</dbReference>
<dbReference type="InterPro" id="IPR029068">
    <property type="entry name" value="Glyas_Bleomycin-R_OHBP_Dase"/>
</dbReference>
<evidence type="ECO:0000256" key="1">
    <source>
        <dbReference type="ARBA" id="ARBA00022723"/>
    </source>
</evidence>
<evidence type="ECO:0000259" key="2">
    <source>
        <dbReference type="PROSITE" id="PS51819"/>
    </source>
</evidence>
<dbReference type="SUPFAM" id="SSF54593">
    <property type="entry name" value="Glyoxalase/Bleomycin resistance protein/Dihydroxybiphenyl dioxygenase"/>
    <property type="match status" value="1"/>
</dbReference>
<dbReference type="PROSITE" id="PS51819">
    <property type="entry name" value="VOC"/>
    <property type="match status" value="1"/>
</dbReference>
<proteinExistence type="predicted"/>
<feature type="domain" description="VOC" evidence="2">
    <location>
        <begin position="5"/>
        <end position="131"/>
    </location>
</feature>
<dbReference type="PANTHER" id="PTHR36113">
    <property type="entry name" value="LYASE, PUTATIVE-RELATED-RELATED"/>
    <property type="match status" value="1"/>
</dbReference>
<dbReference type="EMBL" id="CP137624">
    <property type="protein sequence ID" value="WPK11369.1"/>
    <property type="molecule type" value="Genomic_DNA"/>
</dbReference>
<evidence type="ECO:0000313" key="3">
    <source>
        <dbReference type="EMBL" id="WPK11369.1"/>
    </source>
</evidence>
<dbReference type="Pfam" id="PF00903">
    <property type="entry name" value="Glyoxalase"/>
    <property type="match status" value="1"/>
</dbReference>
<dbReference type="InterPro" id="IPR037523">
    <property type="entry name" value="VOC_core"/>
</dbReference>
<keyword evidence="1" id="KW-0479">Metal-binding</keyword>
<evidence type="ECO:0000313" key="4">
    <source>
        <dbReference type="Proteomes" id="UP001322664"/>
    </source>
</evidence>
<name>A0ABZ0RVD3_9BACI</name>
<reference evidence="3 4" key="1">
    <citation type="submission" date="2023-09" db="EMBL/GenBank/DDBJ databases">
        <authorList>
            <person name="Page C.A."/>
            <person name="Perez-Diaz I.M."/>
        </authorList>
    </citation>
    <scope>NUCLEOTIDE SEQUENCE [LARGE SCALE GENOMIC DNA]</scope>
    <source>
        <strain evidence="3 4">Ll15</strain>
    </source>
</reference>
<dbReference type="PANTHER" id="PTHR36113:SF6">
    <property type="entry name" value="FOSFOMYCIN RESISTANCE PROTEIN FOSX"/>
    <property type="match status" value="1"/>
</dbReference>